<dbReference type="InterPro" id="IPR045155">
    <property type="entry name" value="Beta-lactam_cat"/>
</dbReference>
<feature type="chain" id="PRO_5021382093" description="beta-lactamase" evidence="4">
    <location>
        <begin position="23"/>
        <end position="350"/>
    </location>
</feature>
<dbReference type="Pfam" id="PF13354">
    <property type="entry name" value="Beta-lactamase2"/>
    <property type="match status" value="1"/>
</dbReference>
<sequence>MPRLLCALTASLCLLGVETARAADWDGSLKQEIERIDRESPGTLGVYVKRLKSGESFNYGADQSWYLGSTVKVPIAIAVLQQLDAGKLKLSDTMTLQPGDRIEAGQLVWRQPGAAITVDELLKRMLGDSDNTAANMLIRKVGVEQVNASAKDAMGNDGLGTLTTLAQVRYDVYAELHPDARKLSNDQLVKIASAPIGPQRVEALRNAMKVGKEDLKAKSFDEAYDRYYQRNLNSATLVAYGTMLEKLVQGKLLKPDSTQKLFTAMKVDIFTNYRLQAGLPRSVKFIHKTGTQHRRACHSGVINPQNGGGDAIVVVTCAADLDEQREAGKVFERVGRAITKTVLGGATAAR</sequence>
<feature type="signal peptide" evidence="4">
    <location>
        <begin position="1"/>
        <end position="22"/>
    </location>
</feature>
<comment type="similarity">
    <text evidence="2">Belongs to the class-A beta-lactamase family.</text>
</comment>
<dbReference type="GO" id="GO:0030655">
    <property type="term" value="P:beta-lactam antibiotic catabolic process"/>
    <property type="evidence" value="ECO:0007669"/>
    <property type="project" value="InterPro"/>
</dbReference>
<dbReference type="PANTHER" id="PTHR35333:SF3">
    <property type="entry name" value="BETA-LACTAMASE-TYPE TRANSPEPTIDASE FOLD CONTAINING PROTEIN"/>
    <property type="match status" value="1"/>
</dbReference>
<evidence type="ECO:0000313" key="7">
    <source>
        <dbReference type="Proteomes" id="UP000319212"/>
    </source>
</evidence>
<reference evidence="6 7" key="1">
    <citation type="journal article" date="2019" name="Environ. Microbiol.">
        <title>Species interactions and distinct microbial communities in high Arctic permafrost affected cryosols are associated with the CH4 and CO2 gas fluxes.</title>
        <authorList>
            <person name="Altshuler I."/>
            <person name="Hamel J."/>
            <person name="Turney S."/>
            <person name="Magnuson E."/>
            <person name="Levesque R."/>
            <person name="Greer C."/>
            <person name="Whyte L.G."/>
        </authorList>
    </citation>
    <scope>NUCLEOTIDE SEQUENCE [LARGE SCALE GENOMIC DNA]</scope>
    <source>
        <strain evidence="6 7">S06.C</strain>
    </source>
</reference>
<evidence type="ECO:0000259" key="5">
    <source>
        <dbReference type="Pfam" id="PF13354"/>
    </source>
</evidence>
<dbReference type="OrthoDB" id="9784149at2"/>
<dbReference type="Proteomes" id="UP000319212">
    <property type="component" value="Unassembled WGS sequence"/>
</dbReference>
<dbReference type="EC" id="3.5.2.6" evidence="3"/>
<evidence type="ECO:0000256" key="4">
    <source>
        <dbReference type="SAM" id="SignalP"/>
    </source>
</evidence>
<comment type="catalytic activity">
    <reaction evidence="1">
        <text>a beta-lactam + H2O = a substituted beta-amino acid</text>
        <dbReference type="Rhea" id="RHEA:20401"/>
        <dbReference type="ChEBI" id="CHEBI:15377"/>
        <dbReference type="ChEBI" id="CHEBI:35627"/>
        <dbReference type="ChEBI" id="CHEBI:140347"/>
        <dbReference type="EC" id="3.5.2.6"/>
    </reaction>
</comment>
<dbReference type="AlphaFoldDB" id="A0A502DZ80"/>
<evidence type="ECO:0000256" key="2">
    <source>
        <dbReference type="ARBA" id="ARBA00009009"/>
    </source>
</evidence>
<dbReference type="Gene3D" id="3.40.710.10">
    <property type="entry name" value="DD-peptidase/beta-lactamase superfamily"/>
    <property type="match status" value="1"/>
</dbReference>
<dbReference type="GO" id="GO:0008800">
    <property type="term" value="F:beta-lactamase activity"/>
    <property type="evidence" value="ECO:0007669"/>
    <property type="project" value="UniProtKB-EC"/>
</dbReference>
<gene>
    <name evidence="6" type="ORF">EAH82_02750</name>
</gene>
<feature type="domain" description="Beta-lactamase class A catalytic" evidence="5">
    <location>
        <begin position="45"/>
        <end position="315"/>
    </location>
</feature>
<dbReference type="PANTHER" id="PTHR35333">
    <property type="entry name" value="BETA-LACTAMASE"/>
    <property type="match status" value="1"/>
</dbReference>
<dbReference type="GO" id="GO:0046677">
    <property type="term" value="P:response to antibiotic"/>
    <property type="evidence" value="ECO:0007669"/>
    <property type="project" value="InterPro"/>
</dbReference>
<evidence type="ECO:0000256" key="1">
    <source>
        <dbReference type="ARBA" id="ARBA00001526"/>
    </source>
</evidence>
<dbReference type="PRINTS" id="PR00118">
    <property type="entry name" value="BLACTAMASEA"/>
</dbReference>
<dbReference type="SUPFAM" id="SSF56601">
    <property type="entry name" value="beta-lactamase/transpeptidase-like"/>
    <property type="match status" value="1"/>
</dbReference>
<evidence type="ECO:0000313" key="6">
    <source>
        <dbReference type="EMBL" id="TPG30424.1"/>
    </source>
</evidence>
<dbReference type="EMBL" id="RCZI01000001">
    <property type="protein sequence ID" value="TPG30424.1"/>
    <property type="molecule type" value="Genomic_DNA"/>
</dbReference>
<keyword evidence="4" id="KW-0732">Signal</keyword>
<dbReference type="InterPro" id="IPR000871">
    <property type="entry name" value="Beta-lactam_class-A"/>
</dbReference>
<keyword evidence="6" id="KW-0378">Hydrolase</keyword>
<comment type="caution">
    <text evidence="6">The sequence shown here is derived from an EMBL/GenBank/DDBJ whole genome shotgun (WGS) entry which is preliminary data.</text>
</comment>
<accession>A0A502DZ80</accession>
<dbReference type="InterPro" id="IPR012338">
    <property type="entry name" value="Beta-lactam/transpept-like"/>
</dbReference>
<proteinExistence type="inferred from homology"/>
<organism evidence="6 7">
    <name type="scientific">Variovorax guangxiensis</name>
    <dbReference type="NCBI Taxonomy" id="1775474"/>
    <lineage>
        <taxon>Bacteria</taxon>
        <taxon>Pseudomonadati</taxon>
        <taxon>Pseudomonadota</taxon>
        <taxon>Betaproteobacteria</taxon>
        <taxon>Burkholderiales</taxon>
        <taxon>Comamonadaceae</taxon>
        <taxon>Variovorax</taxon>
    </lineage>
</organism>
<evidence type="ECO:0000256" key="3">
    <source>
        <dbReference type="ARBA" id="ARBA00012865"/>
    </source>
</evidence>
<protein>
    <recommendedName>
        <fullName evidence="3">beta-lactamase</fullName>
        <ecNumber evidence="3">3.5.2.6</ecNumber>
    </recommendedName>
</protein>
<name>A0A502DZ80_9BURK</name>